<evidence type="ECO:0000313" key="1">
    <source>
        <dbReference type="EMBL" id="KKU01158.1"/>
    </source>
</evidence>
<dbReference type="EMBL" id="LCKO01000001">
    <property type="protein sequence ID" value="KKU01158.1"/>
    <property type="molecule type" value="Genomic_DNA"/>
</dbReference>
<evidence type="ECO:0000313" key="2">
    <source>
        <dbReference type="Proteomes" id="UP000034078"/>
    </source>
</evidence>
<reference evidence="1 2" key="1">
    <citation type="journal article" date="2015" name="Nature">
        <title>rRNA introns, odd ribosomes, and small enigmatic genomes across a large radiation of phyla.</title>
        <authorList>
            <person name="Brown C.T."/>
            <person name="Hug L.A."/>
            <person name="Thomas B.C."/>
            <person name="Sharon I."/>
            <person name="Castelle C.J."/>
            <person name="Singh A."/>
            <person name="Wilkins M.J."/>
            <person name="Williams K.H."/>
            <person name="Banfield J.F."/>
        </authorList>
    </citation>
    <scope>NUCLEOTIDE SEQUENCE [LARGE SCALE GENOMIC DNA]</scope>
</reference>
<dbReference type="Proteomes" id="UP000034078">
    <property type="component" value="Unassembled WGS sequence"/>
</dbReference>
<gene>
    <name evidence="1" type="ORF">UX01_C0001G0002</name>
</gene>
<name>A0A837IFT5_9BACT</name>
<protein>
    <submittedName>
        <fullName evidence="1">Uncharacterized protein</fullName>
    </submittedName>
</protein>
<comment type="caution">
    <text evidence="1">The sequence shown here is derived from an EMBL/GenBank/DDBJ whole genome shotgun (WGS) entry which is preliminary data.</text>
</comment>
<sequence>MNKEHESEQNWKTVGRPSYLGKKKDEQYSLWDKEYGRDNWQIAWQLSNGEILGFDQVFQHYVDGYALYFENHLDEAVFLTENFSYGYDKELTSKEEAFNPRALVNKPGKPNQFHHVALNFALEFYLGLEFKGMEPIQIREGKPNTDPSTWPAGWRWGPGRIPAVHPELIPDGGSKVWWQSGSIEDLYQSAKILQIKK</sequence>
<dbReference type="AlphaFoldDB" id="A0A837IFT5"/>
<accession>A0A837IFT5</accession>
<proteinExistence type="predicted"/>
<organism evidence="1 2">
    <name type="scientific">Candidatus Collierbacteria bacterium GW2011_GWB2_45_17</name>
    <dbReference type="NCBI Taxonomy" id="1618388"/>
    <lineage>
        <taxon>Bacteria</taxon>
        <taxon>Candidatus Collieribacteriota</taxon>
    </lineage>
</organism>